<proteinExistence type="predicted"/>
<feature type="transmembrane region" description="Helical" evidence="1">
    <location>
        <begin position="51"/>
        <end position="70"/>
    </location>
</feature>
<keyword evidence="1" id="KW-0472">Membrane</keyword>
<name>A0A3Q2ZXD3_KRYMA</name>
<keyword evidence="3" id="KW-1185">Reference proteome</keyword>
<dbReference type="Proteomes" id="UP000264800">
    <property type="component" value="Unplaced"/>
</dbReference>
<evidence type="ECO:0000313" key="2">
    <source>
        <dbReference type="Ensembl" id="ENSKMAP00000008000.1"/>
    </source>
</evidence>
<dbReference type="AlphaFoldDB" id="A0A3Q2ZXD3"/>
<dbReference type="Ensembl" id="ENSKMAT00000008125.1">
    <property type="protein sequence ID" value="ENSKMAP00000008000.1"/>
    <property type="gene ID" value="ENSKMAG00000006005.1"/>
</dbReference>
<protein>
    <submittedName>
        <fullName evidence="2">Proteolipid protein 2-like</fullName>
    </submittedName>
</protein>
<feature type="transmembrane region" description="Helical" evidence="1">
    <location>
        <begin position="82"/>
        <end position="100"/>
    </location>
</feature>
<sequence length="167" mass="18392">YYRMDETLDDNCLGNLKSFVKTRKGVFLATEILSFVTLTCFAASMNKSCSAVPFGGMIVSMIFFVKYCPVPHLLLPSSVQDIGCAFLYFIMSIVCFVKAAENGVRFASGVLGMTVAILFCYDVSTNCGCRTKDQSQTCRQRGAAFSCMSSSFEHRNTNYIFLLISGA</sequence>
<feature type="transmembrane region" description="Helical" evidence="1">
    <location>
        <begin position="26"/>
        <end position="45"/>
    </location>
</feature>
<organism evidence="2 3">
    <name type="scientific">Kryptolebias marmoratus</name>
    <name type="common">Mangrove killifish</name>
    <name type="synonym">Rivulus marmoratus</name>
    <dbReference type="NCBI Taxonomy" id="37003"/>
    <lineage>
        <taxon>Eukaryota</taxon>
        <taxon>Metazoa</taxon>
        <taxon>Chordata</taxon>
        <taxon>Craniata</taxon>
        <taxon>Vertebrata</taxon>
        <taxon>Euteleostomi</taxon>
        <taxon>Actinopterygii</taxon>
        <taxon>Neopterygii</taxon>
        <taxon>Teleostei</taxon>
        <taxon>Neoteleostei</taxon>
        <taxon>Acanthomorphata</taxon>
        <taxon>Ovalentaria</taxon>
        <taxon>Atherinomorphae</taxon>
        <taxon>Cyprinodontiformes</taxon>
        <taxon>Rivulidae</taxon>
        <taxon>Kryptolebias</taxon>
    </lineage>
</organism>
<accession>A0A3Q2ZXD3</accession>
<reference evidence="2" key="1">
    <citation type="submission" date="2025-08" db="UniProtKB">
        <authorList>
            <consortium name="Ensembl"/>
        </authorList>
    </citation>
    <scope>IDENTIFICATION</scope>
</reference>
<reference evidence="2" key="2">
    <citation type="submission" date="2025-09" db="UniProtKB">
        <authorList>
            <consortium name="Ensembl"/>
        </authorList>
    </citation>
    <scope>IDENTIFICATION</scope>
</reference>
<evidence type="ECO:0000313" key="3">
    <source>
        <dbReference type="Proteomes" id="UP000264800"/>
    </source>
</evidence>
<evidence type="ECO:0000256" key="1">
    <source>
        <dbReference type="SAM" id="Phobius"/>
    </source>
</evidence>
<keyword evidence="1" id="KW-0812">Transmembrane</keyword>
<keyword evidence="1" id="KW-1133">Transmembrane helix</keyword>